<feature type="compositionally biased region" description="Pro residues" evidence="4">
    <location>
        <begin position="523"/>
        <end position="535"/>
    </location>
</feature>
<accession>A0A7J7IKX3</accession>
<dbReference type="HAMAP" id="MF_00320">
    <property type="entry name" value="RNApol_arch_Rpo3"/>
    <property type="match status" value="1"/>
</dbReference>
<sequence>MNGVGTLGVTTIPDGSERVGAPSLQRFPKLRITRLTETECDLTLSDTDVSVANALRRIMIASVPTMSIDLVTVFVNDSPLHDEFIAHRLGLIPLRSDTAEYFNYNRDCDCTESRIAAMSGNPAETTNCEKCSVEFVLDVTCPLDGELEEMNVTSRHLRMDPRYFDGPAYVRAVGPVHRPDQRWDPNLDATREHAPGSEGIVICKLRRGQRLYIRCIAKKGTGREHAKWSPVAAASYRLDPNVRLDLAGINAALTSEQKRLIVKMGEGALRLEANVVTGEVDIVEDEAYLRGRIAISNDCLRELQHALEEIGQNPFRFIVLNQSSDHDGQRNFYFSMESTGALPPEAIIQSSFRALIEKILSLVPSLREEAETHSIALGQDLSYLLLSFEQRRNQQERFQQAVYGNLAGGMTQAIGAQEPLTALPYGGVSSTPAMIAGGTTALYAQGQTGYTPRYTGGMAGLAAAVTPYANYANVTNSGWATSGAAGTLRTPQYAAQGWPAGVGLDGQMSTFAPEQHGGSGEDLPPPPPPPPPTAQ</sequence>
<gene>
    <name evidence="6" type="primary">POLR2C</name>
    <name evidence="6" type="ORF">F1559_000718</name>
</gene>
<evidence type="ECO:0000259" key="5">
    <source>
        <dbReference type="SMART" id="SM00662"/>
    </source>
</evidence>
<reference evidence="6 7" key="1">
    <citation type="journal article" date="2020" name="J. Phycol.">
        <title>Comparative genome analysis reveals Cyanidiococcus gen. nov., a new extremophilic red algal genus sister to Cyanidioschyzon (Cyanidioschyzonaceae, Rhodophyta).</title>
        <authorList>
            <person name="Liu S.-L."/>
            <person name="Chiang Y.-R."/>
            <person name="Yoon H.S."/>
            <person name="Fu H.-Y."/>
        </authorList>
    </citation>
    <scope>NUCLEOTIDE SEQUENCE [LARGE SCALE GENOMIC DNA]</scope>
    <source>
        <strain evidence="6 7">THAL066</strain>
    </source>
</reference>
<keyword evidence="7" id="KW-1185">Reference proteome</keyword>
<name>A0A7J7IKX3_9RHOD</name>
<dbReference type="GO" id="GO:0003677">
    <property type="term" value="F:DNA binding"/>
    <property type="evidence" value="ECO:0007669"/>
    <property type="project" value="InterPro"/>
</dbReference>
<dbReference type="GO" id="GO:0046983">
    <property type="term" value="F:protein dimerization activity"/>
    <property type="evidence" value="ECO:0007669"/>
    <property type="project" value="InterPro"/>
</dbReference>
<dbReference type="GO" id="GO:0003899">
    <property type="term" value="F:DNA-directed RNA polymerase activity"/>
    <property type="evidence" value="ECO:0007669"/>
    <property type="project" value="InterPro"/>
</dbReference>
<dbReference type="Pfam" id="PF01000">
    <property type="entry name" value="RNA_pol_A_bac"/>
    <property type="match status" value="1"/>
</dbReference>
<feature type="region of interest" description="Disordered" evidence="4">
    <location>
        <begin position="504"/>
        <end position="535"/>
    </location>
</feature>
<evidence type="ECO:0000313" key="7">
    <source>
        <dbReference type="Proteomes" id="UP000530660"/>
    </source>
</evidence>
<dbReference type="InterPro" id="IPR011263">
    <property type="entry name" value="DNA-dir_RNA_pol_RpoA/D/Rpb3"/>
</dbReference>
<dbReference type="InterPro" id="IPR011262">
    <property type="entry name" value="DNA-dir_RNA_pol_insert"/>
</dbReference>
<dbReference type="InterPro" id="IPR001514">
    <property type="entry name" value="DNA-dir_RNA_pol_30-40kDasu_CS"/>
</dbReference>
<dbReference type="AlphaFoldDB" id="A0A7J7IKX3"/>
<evidence type="ECO:0000256" key="2">
    <source>
        <dbReference type="ARBA" id="ARBA00023163"/>
    </source>
</evidence>
<dbReference type="EMBL" id="VWRR01000005">
    <property type="protein sequence ID" value="KAF6003753.1"/>
    <property type="molecule type" value="Genomic_DNA"/>
</dbReference>
<evidence type="ECO:0000313" key="6">
    <source>
        <dbReference type="EMBL" id="KAF6003753.1"/>
    </source>
</evidence>
<comment type="similarity">
    <text evidence="3">Belongs to the archaeal Rpo3/eukaryotic RPB3 RNA polymerase subunit family.</text>
</comment>
<keyword evidence="2" id="KW-0804">Transcription</keyword>
<evidence type="ECO:0000256" key="3">
    <source>
        <dbReference type="ARBA" id="ARBA00025804"/>
    </source>
</evidence>
<keyword evidence="1 6" id="KW-0240">DNA-directed RNA polymerase</keyword>
<dbReference type="Proteomes" id="UP000530660">
    <property type="component" value="Unassembled WGS sequence"/>
</dbReference>
<dbReference type="Gene3D" id="2.170.120.12">
    <property type="entry name" value="DNA-directed RNA polymerase, insert domain"/>
    <property type="match status" value="1"/>
</dbReference>
<dbReference type="InterPro" id="IPR050518">
    <property type="entry name" value="Rpo3/RPB3_RNA_Pol_subunit"/>
</dbReference>
<dbReference type="Gene3D" id="3.30.1360.10">
    <property type="entry name" value="RNA polymerase, RBP11-like subunit"/>
    <property type="match status" value="1"/>
</dbReference>
<dbReference type="GO" id="GO:0005665">
    <property type="term" value="C:RNA polymerase II, core complex"/>
    <property type="evidence" value="ECO:0007669"/>
    <property type="project" value="TreeGrafter"/>
</dbReference>
<dbReference type="OrthoDB" id="270173at2759"/>
<protein>
    <submittedName>
        <fullName evidence="6">DNA-directed RNA polymerase II subunit RPB3</fullName>
    </submittedName>
</protein>
<dbReference type="PANTHER" id="PTHR11800:SF2">
    <property type="entry name" value="DNA-DIRECTED RNA POLYMERASE II SUBUNIT RPB3"/>
    <property type="match status" value="1"/>
</dbReference>
<dbReference type="PROSITE" id="PS00446">
    <property type="entry name" value="RNA_POL_D_30KD"/>
    <property type="match status" value="1"/>
</dbReference>
<comment type="caution">
    <text evidence="6">The sequence shown here is derived from an EMBL/GenBank/DDBJ whole genome shotgun (WGS) entry which is preliminary data.</text>
</comment>
<dbReference type="SUPFAM" id="SSF55257">
    <property type="entry name" value="RBP11-like subunits of RNA polymerase"/>
    <property type="match status" value="1"/>
</dbReference>
<organism evidence="6 7">
    <name type="scientific">Cyanidiococcus yangmingshanensis</name>
    <dbReference type="NCBI Taxonomy" id="2690220"/>
    <lineage>
        <taxon>Eukaryota</taxon>
        <taxon>Rhodophyta</taxon>
        <taxon>Bangiophyceae</taxon>
        <taxon>Cyanidiales</taxon>
        <taxon>Cyanidiaceae</taxon>
        <taxon>Cyanidiococcus</taxon>
    </lineage>
</organism>
<dbReference type="SMART" id="SM00662">
    <property type="entry name" value="RPOLD"/>
    <property type="match status" value="1"/>
</dbReference>
<proteinExistence type="inferred from homology"/>
<dbReference type="InterPro" id="IPR022842">
    <property type="entry name" value="RNAP_Rpo3/Rpb3/RPAC1"/>
</dbReference>
<feature type="domain" description="DNA-directed RNA polymerase RpoA/D/Rpb3-type" evidence="5">
    <location>
        <begin position="39"/>
        <end position="365"/>
    </location>
</feature>
<dbReference type="InterPro" id="IPR036643">
    <property type="entry name" value="RNApol_insert_sf"/>
</dbReference>
<evidence type="ECO:0000256" key="4">
    <source>
        <dbReference type="SAM" id="MobiDB-lite"/>
    </source>
</evidence>
<evidence type="ECO:0000256" key="1">
    <source>
        <dbReference type="ARBA" id="ARBA00022478"/>
    </source>
</evidence>
<dbReference type="Pfam" id="PF01193">
    <property type="entry name" value="RNA_pol_L"/>
    <property type="match status" value="1"/>
</dbReference>
<dbReference type="InterPro" id="IPR036603">
    <property type="entry name" value="RBP11-like"/>
</dbReference>
<dbReference type="SUPFAM" id="SSF56553">
    <property type="entry name" value="Insert subdomain of RNA polymerase alpha subunit"/>
    <property type="match status" value="1"/>
</dbReference>
<dbReference type="GO" id="GO:0006366">
    <property type="term" value="P:transcription by RNA polymerase II"/>
    <property type="evidence" value="ECO:0007669"/>
    <property type="project" value="TreeGrafter"/>
</dbReference>
<dbReference type="PANTHER" id="PTHR11800">
    <property type="entry name" value="DNA-DIRECTED RNA POLYMERASE"/>
    <property type="match status" value="1"/>
</dbReference>